<dbReference type="CDD" id="cd05799">
    <property type="entry name" value="PGM2"/>
    <property type="match status" value="1"/>
</dbReference>
<dbReference type="Pfam" id="PF02880">
    <property type="entry name" value="PGM_PMM_III"/>
    <property type="match status" value="1"/>
</dbReference>
<evidence type="ECO:0000256" key="7">
    <source>
        <dbReference type="RuleBase" id="RU004326"/>
    </source>
</evidence>
<dbReference type="PANTHER" id="PTHR45745">
    <property type="entry name" value="PHOSPHOMANNOMUTASE 45A"/>
    <property type="match status" value="1"/>
</dbReference>
<protein>
    <submittedName>
        <fullName evidence="11">Phospho-sugar mutase</fullName>
    </submittedName>
</protein>
<comment type="similarity">
    <text evidence="2 7">Belongs to the phosphohexose mutase family.</text>
</comment>
<dbReference type="SUPFAM" id="SSF53738">
    <property type="entry name" value="Phosphoglucomutase, first 3 domains"/>
    <property type="match status" value="3"/>
</dbReference>
<feature type="domain" description="Alpha-D-phosphohexomutase alpha/beta/alpha" evidence="9">
    <location>
        <begin position="214"/>
        <end position="312"/>
    </location>
</feature>
<dbReference type="InterPro" id="IPR005846">
    <property type="entry name" value="A-D-PHexomutase_a/b/a-III"/>
</dbReference>
<dbReference type="Gene3D" id="3.30.310.50">
    <property type="entry name" value="Alpha-D-phosphohexomutase, C-terminal domain"/>
    <property type="match status" value="1"/>
</dbReference>
<evidence type="ECO:0000256" key="3">
    <source>
        <dbReference type="ARBA" id="ARBA00022553"/>
    </source>
</evidence>
<name>A0ABY6MHY5_9BACT</name>
<proteinExistence type="inferred from homology"/>
<evidence type="ECO:0000313" key="11">
    <source>
        <dbReference type="EMBL" id="UZD23408.1"/>
    </source>
</evidence>
<evidence type="ECO:0000259" key="10">
    <source>
        <dbReference type="Pfam" id="PF02880"/>
    </source>
</evidence>
<keyword evidence="5 7" id="KW-0460">Magnesium</keyword>
<dbReference type="RefSeq" id="WP_264809946.1">
    <property type="nucleotide sequence ID" value="NZ_CP110226.1"/>
</dbReference>
<evidence type="ECO:0000256" key="6">
    <source>
        <dbReference type="ARBA" id="ARBA00023235"/>
    </source>
</evidence>
<dbReference type="Pfam" id="PF02879">
    <property type="entry name" value="PGM_PMM_II"/>
    <property type="match status" value="1"/>
</dbReference>
<dbReference type="InterPro" id="IPR005845">
    <property type="entry name" value="A-D-PHexomutase_a/b/a-II"/>
</dbReference>
<evidence type="ECO:0000256" key="5">
    <source>
        <dbReference type="ARBA" id="ARBA00022842"/>
    </source>
</evidence>
<reference evidence="11" key="1">
    <citation type="submission" date="2022-10" db="EMBL/GenBank/DDBJ databases">
        <title>Algoriphagus sp. a novel bacteria isolate from halophytes salicornia europaea.</title>
        <authorList>
            <person name="Peng Y."/>
            <person name="Jiang L."/>
            <person name="Lee J."/>
        </authorList>
    </citation>
    <scope>NUCLEOTIDE SEQUENCE</scope>
    <source>
        <strain evidence="11">TR-M5</strain>
    </source>
</reference>
<evidence type="ECO:0000256" key="1">
    <source>
        <dbReference type="ARBA" id="ARBA00001946"/>
    </source>
</evidence>
<evidence type="ECO:0000259" key="9">
    <source>
        <dbReference type="Pfam" id="PF02879"/>
    </source>
</evidence>
<dbReference type="PROSITE" id="PS00710">
    <property type="entry name" value="PGM_PMM"/>
    <property type="match status" value="1"/>
</dbReference>
<dbReference type="PANTHER" id="PTHR45745:SF1">
    <property type="entry name" value="PHOSPHOGLUCOMUTASE 2B-RELATED"/>
    <property type="match status" value="1"/>
</dbReference>
<keyword evidence="12" id="KW-1185">Reference proteome</keyword>
<keyword evidence="4 7" id="KW-0479">Metal-binding</keyword>
<evidence type="ECO:0000256" key="4">
    <source>
        <dbReference type="ARBA" id="ARBA00022723"/>
    </source>
</evidence>
<feature type="domain" description="Alpha-D-phosphohexomutase alpha/beta/alpha" evidence="8">
    <location>
        <begin position="48"/>
        <end position="185"/>
    </location>
</feature>
<dbReference type="InterPro" id="IPR016066">
    <property type="entry name" value="A-D-PHexomutase_CS"/>
</dbReference>
<dbReference type="Proteomes" id="UP001163156">
    <property type="component" value="Chromosome"/>
</dbReference>
<feature type="domain" description="Alpha-D-phosphohexomutase alpha/beta/alpha" evidence="10">
    <location>
        <begin position="324"/>
        <end position="448"/>
    </location>
</feature>
<dbReference type="SUPFAM" id="SSF55957">
    <property type="entry name" value="Phosphoglucomutase, C-terminal domain"/>
    <property type="match status" value="1"/>
</dbReference>
<sequence>MTSIDPSILAKANSWLSGNIDQDTKLEIQKLIDENPSELIDSFYQDLEFGTGGLRGLMGVGTNRMNVYTVGMATQGLANYLLKCFPGETIRVAITNDCRINNTLFATTTANVLTANGIHVMYFKEMRPTPMLSFAVRHFDCKSGVMITASHNPKEYNGYKAYWDDGAQVVAPHDKNIIDEVKKITSFDDVNWDKNDELFHFIEEDFDQIYLDLVKGLSLSPEAVQAQNSMPIVFSPIHGASGKMVPAALKTFGFENVNIVKEQAEPDGNFPTVIYPNPEEAEALTLSLKLGKEVNAELVLACDPDGDRYAAAVPNESGEFELLNGNQTGSLLTYYLLSKWKEAGKLDGKQFMVNTIVTTELIDRICEGFGVKCFSVLTGFKNIAAIIKDLEGKETFIGGGEESYGYLVGDFVRDKDGVSACAMVAEAIAYYKTQGKTVFDVLAEIYSQFGFYKEALISVTKKGKDGAEQIQALMTDFRHHPPSEMNGVKVVKIMDVKESSIKDLLTGKSEKLEMDKSNVIQFYLADGSKISARPSGTEPKIKYYFSVNAPLANTSDYRKVEAELVERLEGLKRYFS</sequence>
<dbReference type="InterPro" id="IPR016055">
    <property type="entry name" value="A-D-PHexomutase_a/b/a-I/II/III"/>
</dbReference>
<dbReference type="Gene3D" id="3.40.120.10">
    <property type="entry name" value="Alpha-D-Glucose-1,6-Bisphosphate, subunit A, domain 3"/>
    <property type="match status" value="3"/>
</dbReference>
<dbReference type="InterPro" id="IPR005841">
    <property type="entry name" value="Alpha-D-phosphohexomutase_SF"/>
</dbReference>
<evidence type="ECO:0000256" key="2">
    <source>
        <dbReference type="ARBA" id="ARBA00010231"/>
    </source>
</evidence>
<organism evidence="11 12">
    <name type="scientific">Algoriphagus halophytocola</name>
    <dbReference type="NCBI Taxonomy" id="2991499"/>
    <lineage>
        <taxon>Bacteria</taxon>
        <taxon>Pseudomonadati</taxon>
        <taxon>Bacteroidota</taxon>
        <taxon>Cytophagia</taxon>
        <taxon>Cytophagales</taxon>
        <taxon>Cyclobacteriaceae</taxon>
        <taxon>Algoriphagus</taxon>
    </lineage>
</organism>
<gene>
    <name evidence="11" type="ORF">OM944_02730</name>
</gene>
<comment type="cofactor">
    <cofactor evidence="1">
        <name>Mg(2+)</name>
        <dbReference type="ChEBI" id="CHEBI:18420"/>
    </cofactor>
</comment>
<dbReference type="Pfam" id="PF02878">
    <property type="entry name" value="PGM_PMM_I"/>
    <property type="match status" value="1"/>
</dbReference>
<accession>A0ABY6MHY5</accession>
<dbReference type="InterPro" id="IPR005844">
    <property type="entry name" value="A-D-PHexomutase_a/b/a-I"/>
</dbReference>
<evidence type="ECO:0000259" key="8">
    <source>
        <dbReference type="Pfam" id="PF02878"/>
    </source>
</evidence>
<keyword evidence="3" id="KW-0597">Phosphoprotein</keyword>
<keyword evidence="6" id="KW-0413">Isomerase</keyword>
<dbReference type="PRINTS" id="PR00509">
    <property type="entry name" value="PGMPMM"/>
</dbReference>
<evidence type="ECO:0000313" key="12">
    <source>
        <dbReference type="Proteomes" id="UP001163156"/>
    </source>
</evidence>
<dbReference type="EMBL" id="CP110226">
    <property type="protein sequence ID" value="UZD23408.1"/>
    <property type="molecule type" value="Genomic_DNA"/>
</dbReference>
<dbReference type="InterPro" id="IPR036900">
    <property type="entry name" value="A-D-PHexomutase_C_sf"/>
</dbReference>